<dbReference type="GO" id="GO:0010181">
    <property type="term" value="F:FMN binding"/>
    <property type="evidence" value="ECO:0007669"/>
    <property type="project" value="InterPro"/>
</dbReference>
<protein>
    <submittedName>
        <fullName evidence="4">Uncharacterized protein</fullName>
    </submittedName>
</protein>
<dbReference type="GO" id="GO:0003959">
    <property type="term" value="F:NADPH dehydrogenase activity"/>
    <property type="evidence" value="ECO:0007669"/>
    <property type="project" value="TreeGrafter"/>
</dbReference>
<dbReference type="InterPro" id="IPR013785">
    <property type="entry name" value="Aldolase_TIM"/>
</dbReference>
<evidence type="ECO:0000256" key="2">
    <source>
        <dbReference type="ARBA" id="ARBA00005979"/>
    </source>
</evidence>
<evidence type="ECO:0000313" key="4">
    <source>
        <dbReference type="EMBL" id="KAH3658894.1"/>
    </source>
</evidence>
<comment type="caution">
    <text evidence="4">The sequence shown here is derived from an EMBL/GenBank/DDBJ whole genome shotgun (WGS) entry which is preliminary data.</text>
</comment>
<dbReference type="CDD" id="cd02933">
    <property type="entry name" value="OYE_like_FMN"/>
    <property type="match status" value="1"/>
</dbReference>
<comment type="cofactor">
    <cofactor evidence="1">
        <name>FMN</name>
        <dbReference type="ChEBI" id="CHEBI:58210"/>
    </cofactor>
</comment>
<dbReference type="Proteomes" id="UP000788993">
    <property type="component" value="Unassembled WGS sequence"/>
</dbReference>
<name>A0A1B7SQN9_9ASCO</name>
<keyword evidence="3" id="KW-0285">Flavoprotein</keyword>
<organism evidence="4 5">
    <name type="scientific">Ogataea polymorpha</name>
    <dbReference type="NCBI Taxonomy" id="460523"/>
    <lineage>
        <taxon>Eukaryota</taxon>
        <taxon>Fungi</taxon>
        <taxon>Dikarya</taxon>
        <taxon>Ascomycota</taxon>
        <taxon>Saccharomycotina</taxon>
        <taxon>Pichiomycetes</taxon>
        <taxon>Pichiales</taxon>
        <taxon>Pichiaceae</taxon>
        <taxon>Ogataea</taxon>
    </lineage>
</organism>
<proteinExistence type="inferred from homology"/>
<dbReference type="InterPro" id="IPR045247">
    <property type="entry name" value="Oye-like"/>
</dbReference>
<dbReference type="OrthoDB" id="276546at2759"/>
<dbReference type="SUPFAM" id="SSF51395">
    <property type="entry name" value="FMN-linked oxidoreductases"/>
    <property type="match status" value="1"/>
</dbReference>
<dbReference type="InterPro" id="IPR001155">
    <property type="entry name" value="OxRdtase_FMN_N"/>
</dbReference>
<gene>
    <name evidence="4" type="ORF">OGATHE_006620</name>
</gene>
<evidence type="ECO:0000256" key="1">
    <source>
        <dbReference type="ARBA" id="ARBA00001917"/>
    </source>
</evidence>
<comment type="similarity">
    <text evidence="2">Belongs to the NADH:flavin oxidoreductase/NADH oxidase family.</text>
</comment>
<dbReference type="AlphaFoldDB" id="A0A1B7SQN9"/>
<dbReference type="PANTHER" id="PTHR22893">
    <property type="entry name" value="NADH OXIDOREDUCTASE-RELATED"/>
    <property type="match status" value="1"/>
</dbReference>
<reference evidence="4" key="2">
    <citation type="submission" date="2021-01" db="EMBL/GenBank/DDBJ databases">
        <authorList>
            <person name="Schikora-Tamarit M.A."/>
        </authorList>
    </citation>
    <scope>NUCLEOTIDE SEQUENCE</scope>
    <source>
        <strain evidence="4">NCAIM Y.01608</strain>
    </source>
</reference>
<dbReference type="Pfam" id="PF00724">
    <property type="entry name" value="Oxidored_FMN"/>
    <property type="match status" value="1"/>
</dbReference>
<dbReference type="EMBL" id="JAEUBD010001571">
    <property type="protein sequence ID" value="KAH3658894.1"/>
    <property type="molecule type" value="Genomic_DNA"/>
</dbReference>
<dbReference type="Gene3D" id="3.20.20.70">
    <property type="entry name" value="Aldolase class I"/>
    <property type="match status" value="1"/>
</dbReference>
<dbReference type="RefSeq" id="XP_018213475.1">
    <property type="nucleotide sequence ID" value="XM_018353719.1"/>
</dbReference>
<sequence length="401" mass="44817">MSQPSLTDTNLFKPIKVGNVELKHGFFSAPTTRFRASDDFVPTDSMLSYYEQRAENNGGLIVAEATFPDYSFGLYPNAPMIKTPEQVAAWKKIVDAVHKQGSFFSIQLWHLGRVAVPQLNKKYNVPLVGPSKLYVDESSEKAAKEAGNELHELTIPEIEAIVKEFAAGAKRVVDEAKADFVEILAGGGYLLDQFNHSNINKRTDKYGGSIENRARLILEVVDACIEAVGAEHVGIKLSPYAAVNGLQGVDTEIHPISRYGYILSELERRGKEGKRIAYITMIEPRVNGTEDSKDTRAFDSSWVGEIWKSTLLRAGAYLNQFSNYLIQDVNKDDRTLIGAARYFTSNPDLIERLRKGQELTPYDRSKFYTPATNDGYITWTKYGEDPEKYKGLVAVKPQPLS</sequence>
<accession>A0A1B7SQN9</accession>
<dbReference type="SMR" id="A0A1B7SQN9"/>
<keyword evidence="3" id="KW-0288">FMN</keyword>
<keyword evidence="5" id="KW-1185">Reference proteome</keyword>
<dbReference type="PANTHER" id="PTHR22893:SF91">
    <property type="entry name" value="NADPH DEHYDROGENASE 2-RELATED"/>
    <property type="match status" value="1"/>
</dbReference>
<reference evidence="4" key="1">
    <citation type="journal article" date="2021" name="Open Biol.">
        <title>Shared evolutionary footprints suggest mitochondrial oxidative damage underlies multiple complex I losses in fungi.</title>
        <authorList>
            <person name="Schikora-Tamarit M.A."/>
            <person name="Marcet-Houben M."/>
            <person name="Nosek J."/>
            <person name="Gabaldon T."/>
        </authorList>
    </citation>
    <scope>NUCLEOTIDE SEQUENCE</scope>
    <source>
        <strain evidence="4">NCAIM Y.01608</strain>
    </source>
</reference>
<evidence type="ECO:0000313" key="5">
    <source>
        <dbReference type="Proteomes" id="UP000788993"/>
    </source>
</evidence>
<evidence type="ECO:0000256" key="3">
    <source>
        <dbReference type="ARBA" id="ARBA00022643"/>
    </source>
</evidence>